<organism evidence="1 2">
    <name type="scientific">Peptoniphilus porci</name>
    <dbReference type="NCBI Taxonomy" id="2652280"/>
    <lineage>
        <taxon>Bacteria</taxon>
        <taxon>Bacillati</taxon>
        <taxon>Bacillota</taxon>
        <taxon>Tissierellia</taxon>
        <taxon>Tissierellales</taxon>
        <taxon>Peptoniphilaceae</taxon>
        <taxon>Peptoniphilus</taxon>
    </lineage>
</organism>
<dbReference type="InterPro" id="IPR029062">
    <property type="entry name" value="Class_I_gatase-like"/>
</dbReference>
<dbReference type="EMBL" id="MJIH01000001">
    <property type="protein sequence ID" value="OLR65235.1"/>
    <property type="molecule type" value="Genomic_DNA"/>
</dbReference>
<dbReference type="Gene3D" id="3.40.50.880">
    <property type="match status" value="1"/>
</dbReference>
<dbReference type="STRING" id="1465756.BIV18_06770"/>
<dbReference type="Pfam" id="PF01965">
    <property type="entry name" value="DJ-1_PfpI"/>
    <property type="match status" value="1"/>
</dbReference>
<keyword evidence="2" id="KW-1185">Reference proteome</keyword>
<dbReference type="CDD" id="cd03135">
    <property type="entry name" value="GATase1_DJ-1"/>
    <property type="match status" value="1"/>
</dbReference>
<sequence length="188" mass="20704">MKDLLVFLADGFEEIEALTIVDVLRRANLKVETVSITDRNEVRGTHDVKVIADKIFDEINIEDYRAMYIPGGQPGATNLMKDKKVVECTNLFNDNGRKVVAICAGPQVLDAAGILKDGKFTCYPGVENRLKVKDPQDEAVVVEKNIITAMGPALAILLGVKLVEILDSKEKADEVAEGLLLHKLKKFI</sequence>
<dbReference type="PANTHER" id="PTHR48094">
    <property type="entry name" value="PROTEIN/NUCLEIC ACID DEGLYCASE DJ-1-RELATED"/>
    <property type="match status" value="1"/>
</dbReference>
<reference evidence="1 2" key="1">
    <citation type="journal article" date="2016" name="Appl. Environ. Microbiol.">
        <title>Function and Phylogeny of Bacterial Butyryl Coenzyme A:Acetate Transferases and Their Diversity in the Proximal Colon of Swine.</title>
        <authorList>
            <person name="Trachsel J."/>
            <person name="Bayles D.O."/>
            <person name="Looft T."/>
            <person name="Levine U.Y."/>
            <person name="Allen H.K."/>
        </authorList>
    </citation>
    <scope>NUCLEOTIDE SEQUENCE [LARGE SCALE GENOMIC DNA]</scope>
    <source>
        <strain evidence="1 2">35-6-1</strain>
    </source>
</reference>
<protein>
    <submittedName>
        <fullName evidence="1">Thiamine biosynthesis protein ThiJ</fullName>
    </submittedName>
</protein>
<dbReference type="InterPro" id="IPR006287">
    <property type="entry name" value="DJ-1"/>
</dbReference>
<dbReference type="AlphaFoldDB" id="A0A1U7M0P0"/>
<evidence type="ECO:0000313" key="2">
    <source>
        <dbReference type="Proteomes" id="UP000187166"/>
    </source>
</evidence>
<accession>A0A1U7M0P0</accession>
<dbReference type="NCBIfam" id="TIGR01383">
    <property type="entry name" value="not_thiJ"/>
    <property type="match status" value="1"/>
</dbReference>
<dbReference type="InterPro" id="IPR050325">
    <property type="entry name" value="Prot/Nucl_acid_deglycase"/>
</dbReference>
<dbReference type="SUPFAM" id="SSF52317">
    <property type="entry name" value="Class I glutamine amidotransferase-like"/>
    <property type="match status" value="1"/>
</dbReference>
<comment type="caution">
    <text evidence="1">The sequence shown here is derived from an EMBL/GenBank/DDBJ whole genome shotgun (WGS) entry which is preliminary data.</text>
</comment>
<gene>
    <name evidence="1" type="ORF">BIV18_06770</name>
</gene>
<accession>A0A848RIV9</accession>
<dbReference type="Proteomes" id="UP000187166">
    <property type="component" value="Unassembled WGS sequence"/>
</dbReference>
<dbReference type="PANTHER" id="PTHR48094:SF12">
    <property type="entry name" value="PARKINSON DISEASE PROTEIN 7 HOMOLOG"/>
    <property type="match status" value="1"/>
</dbReference>
<evidence type="ECO:0000313" key="1">
    <source>
        <dbReference type="EMBL" id="OLR65235.1"/>
    </source>
</evidence>
<name>A0A1U7M0P0_9FIRM</name>
<dbReference type="InterPro" id="IPR002818">
    <property type="entry name" value="DJ-1/PfpI"/>
</dbReference>
<proteinExistence type="predicted"/>
<dbReference type="RefSeq" id="WP_075659875.1">
    <property type="nucleotide sequence ID" value="NZ_JABDSR010000007.1"/>
</dbReference>
<dbReference type="GO" id="GO:0005737">
    <property type="term" value="C:cytoplasm"/>
    <property type="evidence" value="ECO:0007669"/>
    <property type="project" value="TreeGrafter"/>
</dbReference>